<name>A0AA48GXN9_9BACT</name>
<gene>
    <name evidence="2" type="ORF">METESE_12630</name>
</gene>
<dbReference type="KEGG" id="msea:METESE_12630"/>
<accession>A0AA48GXN9</accession>
<dbReference type="EMBL" id="AP027081">
    <property type="protein sequence ID" value="BDU76305.1"/>
    <property type="molecule type" value="Genomic_DNA"/>
</dbReference>
<evidence type="ECO:0000256" key="1">
    <source>
        <dbReference type="SAM" id="Coils"/>
    </source>
</evidence>
<reference evidence="2" key="1">
    <citation type="journal article" date="2023" name="Int. J. Syst. Evol. Microbiol.">
        <title>Mesoterricola silvestris gen. nov., sp. nov., Mesoterricola sediminis sp. nov., Geothrix oryzae sp. nov., Geothrix edaphica sp. nov., Geothrix rubra sp. nov., and Geothrix limicola sp. nov., six novel members of Acidobacteriota isolated from soils.</title>
        <authorList>
            <person name="Itoh H."/>
            <person name="Sugisawa Y."/>
            <person name="Mise K."/>
            <person name="Xu Z."/>
            <person name="Kuniyasu M."/>
            <person name="Ushijima N."/>
            <person name="Kawano K."/>
            <person name="Kobayashi E."/>
            <person name="Shiratori Y."/>
            <person name="Masuda Y."/>
            <person name="Senoo K."/>
        </authorList>
    </citation>
    <scope>NUCLEOTIDE SEQUENCE</scope>
    <source>
        <strain evidence="2">W786</strain>
    </source>
</reference>
<dbReference type="RefSeq" id="WP_316411339.1">
    <property type="nucleotide sequence ID" value="NZ_AP027081.1"/>
</dbReference>
<keyword evidence="1" id="KW-0175">Coiled coil</keyword>
<evidence type="ECO:0000313" key="3">
    <source>
        <dbReference type="Proteomes" id="UP001228113"/>
    </source>
</evidence>
<organism evidence="2 3">
    <name type="scientific">Mesoterricola sediminis</name>
    <dbReference type="NCBI Taxonomy" id="2927980"/>
    <lineage>
        <taxon>Bacteria</taxon>
        <taxon>Pseudomonadati</taxon>
        <taxon>Acidobacteriota</taxon>
        <taxon>Holophagae</taxon>
        <taxon>Holophagales</taxon>
        <taxon>Holophagaceae</taxon>
        <taxon>Mesoterricola</taxon>
    </lineage>
</organism>
<proteinExistence type="predicted"/>
<keyword evidence="3" id="KW-1185">Reference proteome</keyword>
<dbReference type="Proteomes" id="UP001228113">
    <property type="component" value="Chromosome"/>
</dbReference>
<dbReference type="AlphaFoldDB" id="A0AA48GXN9"/>
<protein>
    <recommendedName>
        <fullName evidence="4">Phage tail tape measure protein</fullName>
    </recommendedName>
</protein>
<evidence type="ECO:0008006" key="4">
    <source>
        <dbReference type="Google" id="ProtNLM"/>
    </source>
</evidence>
<evidence type="ECO:0000313" key="2">
    <source>
        <dbReference type="EMBL" id="BDU76305.1"/>
    </source>
</evidence>
<sequence>MTDLATLSIKVDSSDVPRASRELDSLSTAGEFASKAIATLGAGFAALKVIEVTKETALLAARFETMGVVMRVAGLNAGYSAVQMQALESTLQKTGISMLESRNALTSLATAHIDLGKAAQLARAAQDLAVVGGINSSEAMARVVQGIKSGETEVLRTIGLNVQFEDSYKKLAQSLGKNVKDLTDQEKTQARVNVVLKQAAAYQGIYEASMTTAGKQLKSMERYLEDLKVKAGEVFGPALTGLVSSSTTGIQRLSAAISRASQDGSLGKLADTLGALAGSGIGAIGGTLSFIVNNLELLEKALIAVAIASAYAWGPRGLAMLSNIAGPLLSNLVGVVSAVQNFTASATLASTASAAWGGTLAFLSNPITAIIAGVTALTGAFLLYDTIVHGSMADVEAQSKRMEEHNQRQKGWLSLREDALRVEKQLAALRSDGGKEGPATRENSIQALVKKALPDGGSAEDMASARLYAEKYIDASEALKKYQKSMQDKADADRKAADAAKEMREALASENKTIYDQWVLLTMGERAQYFNSIRSQTFSNGERYSEEQIQSLMIQWDANKALKDQIQLEKDLKAAREAAAKEQERRDKALMEEGMRVSDQYLTPEARRAKDIEHLNLLLGAGGLSVDAYNRKMADLNPITGPALEGLANSFDSAATSLGNWAAGMDNASLRFKDMVKSMGADLARLYAQQGFKSLFGFIAGGLSNWIFGGGGMSYDHSVPFSNDLGVGWGGALAGGGATEAGKYYLVGEQGPELFSPGRSGTITPNSALGGQTINSTVIVNIDSNGNANAQTQTSGTGPDLGRLIKSAVIATIQEEMRPRGLLNQGGR</sequence>
<feature type="coiled-coil region" evidence="1">
    <location>
        <begin position="558"/>
        <end position="592"/>
    </location>
</feature>